<dbReference type="Gene3D" id="3.40.1160.10">
    <property type="entry name" value="Acetylglutamate kinase-like"/>
    <property type="match status" value="1"/>
</dbReference>
<dbReference type="HOGENOM" id="CLU_024773_0_0_12"/>
<dbReference type="OrthoDB" id="9802238at2"/>
<evidence type="ECO:0000256" key="4">
    <source>
        <dbReference type="ARBA" id="ARBA00022679"/>
    </source>
</evidence>
<dbReference type="KEGG" id="ssm:Spirs_1413"/>
<comment type="catalytic activity">
    <reaction evidence="6">
        <text>L-glutamate + acetyl-CoA = N-acetyl-L-glutamate + CoA + H(+)</text>
        <dbReference type="Rhea" id="RHEA:24292"/>
        <dbReference type="ChEBI" id="CHEBI:15378"/>
        <dbReference type="ChEBI" id="CHEBI:29985"/>
        <dbReference type="ChEBI" id="CHEBI:44337"/>
        <dbReference type="ChEBI" id="CHEBI:57287"/>
        <dbReference type="ChEBI" id="CHEBI:57288"/>
        <dbReference type="EC" id="2.3.1.1"/>
    </reaction>
</comment>
<dbReference type="PANTHER" id="PTHR30602:SF12">
    <property type="entry name" value="AMINO-ACID ACETYLTRANSFERASE NAGS1, CHLOROPLASTIC-RELATED"/>
    <property type="match status" value="1"/>
</dbReference>
<keyword evidence="5" id="KW-0012">Acyltransferase</keyword>
<dbReference type="RefSeq" id="WP_013254004.1">
    <property type="nucleotide sequence ID" value="NC_014364.1"/>
</dbReference>
<dbReference type="SUPFAM" id="SSF53633">
    <property type="entry name" value="Carbamate kinase-like"/>
    <property type="match status" value="1"/>
</dbReference>
<dbReference type="PIRSF" id="PIRSF000423">
    <property type="entry name" value="ArgA"/>
    <property type="match status" value="1"/>
</dbReference>
<organism evidence="8 9">
    <name type="scientific">Sediminispirochaeta smaragdinae (strain DSM 11293 / JCM 15392 / SEBR 4228)</name>
    <name type="common">Spirochaeta smaragdinae</name>
    <dbReference type="NCBI Taxonomy" id="573413"/>
    <lineage>
        <taxon>Bacteria</taxon>
        <taxon>Pseudomonadati</taxon>
        <taxon>Spirochaetota</taxon>
        <taxon>Spirochaetia</taxon>
        <taxon>Spirochaetales</taxon>
        <taxon>Spirochaetaceae</taxon>
        <taxon>Sediminispirochaeta</taxon>
    </lineage>
</organism>
<dbReference type="Gene3D" id="3.40.630.30">
    <property type="match status" value="1"/>
</dbReference>
<dbReference type="InterPro" id="IPR000182">
    <property type="entry name" value="GNAT_dom"/>
</dbReference>
<dbReference type="InterPro" id="IPR001048">
    <property type="entry name" value="Asp/Glu/Uridylate_kinase"/>
</dbReference>
<accession>E1R505</accession>
<dbReference type="PANTHER" id="PTHR30602">
    <property type="entry name" value="AMINO-ACID ACETYLTRANSFERASE"/>
    <property type="match status" value="1"/>
</dbReference>
<evidence type="ECO:0000256" key="3">
    <source>
        <dbReference type="ARBA" id="ARBA00012697"/>
    </source>
</evidence>
<dbReference type="STRING" id="573413.Spirs_1413"/>
<evidence type="ECO:0000256" key="2">
    <source>
        <dbReference type="ARBA" id="ARBA00009145"/>
    </source>
</evidence>
<dbReference type="eggNOG" id="COG1246">
    <property type="taxonomic scope" value="Bacteria"/>
</dbReference>
<dbReference type="PROSITE" id="PS51186">
    <property type="entry name" value="GNAT"/>
    <property type="match status" value="1"/>
</dbReference>
<dbReference type="GO" id="GO:0006526">
    <property type="term" value="P:L-arginine biosynthetic process"/>
    <property type="evidence" value="ECO:0007669"/>
    <property type="project" value="UniProtKB-UniPathway"/>
</dbReference>
<dbReference type="EMBL" id="CP002116">
    <property type="protein sequence ID" value="ADK80540.1"/>
    <property type="molecule type" value="Genomic_DNA"/>
</dbReference>
<keyword evidence="4" id="KW-0808">Transferase</keyword>
<dbReference type="GO" id="GO:0004042">
    <property type="term" value="F:L-glutamate N-acetyltransferase activity"/>
    <property type="evidence" value="ECO:0007669"/>
    <property type="project" value="InterPro"/>
</dbReference>
<dbReference type="Pfam" id="PF00696">
    <property type="entry name" value="AA_kinase"/>
    <property type="match status" value="1"/>
</dbReference>
<dbReference type="HAMAP" id="MF_01105">
    <property type="entry name" value="N_acetyl_glu_synth"/>
    <property type="match status" value="1"/>
</dbReference>
<evidence type="ECO:0000256" key="5">
    <source>
        <dbReference type="ARBA" id="ARBA00023315"/>
    </source>
</evidence>
<feature type="domain" description="N-acetyltransferase" evidence="7">
    <location>
        <begin position="294"/>
        <end position="427"/>
    </location>
</feature>
<reference evidence="8 9" key="1">
    <citation type="journal article" date="2010" name="Stand. Genomic Sci.">
        <title>Complete genome sequence of Spirochaeta smaragdinae type strain (SEBR 4228).</title>
        <authorList>
            <person name="Mavromatis K."/>
            <person name="Yasawong M."/>
            <person name="Chertkov O."/>
            <person name="Lapidus A."/>
            <person name="Lucas S."/>
            <person name="Nolan M."/>
            <person name="Del Rio T.G."/>
            <person name="Tice H."/>
            <person name="Cheng J.F."/>
            <person name="Pitluck S."/>
            <person name="Liolios K."/>
            <person name="Ivanova N."/>
            <person name="Tapia R."/>
            <person name="Han C."/>
            <person name="Bruce D."/>
            <person name="Goodwin L."/>
            <person name="Pati A."/>
            <person name="Chen A."/>
            <person name="Palaniappan K."/>
            <person name="Land M."/>
            <person name="Hauser L."/>
            <person name="Chang Y.J."/>
            <person name="Jeffries C.D."/>
            <person name="Detter J.C."/>
            <person name="Rohde M."/>
            <person name="Brambilla E."/>
            <person name="Spring S."/>
            <person name="Goker M."/>
            <person name="Sikorski J."/>
            <person name="Woyke T."/>
            <person name="Bristow J."/>
            <person name="Eisen J.A."/>
            <person name="Markowitz V."/>
            <person name="Hugenholtz P."/>
            <person name="Klenk H.P."/>
            <person name="Kyrpides N.C."/>
        </authorList>
    </citation>
    <scope>NUCLEOTIDE SEQUENCE [LARGE SCALE GENOMIC DNA]</scope>
    <source>
        <strain evidence="9">DSM 11293 / JCM 15392 / SEBR 4228</strain>
    </source>
</reference>
<name>E1R505_SEDSS</name>
<evidence type="ECO:0000313" key="8">
    <source>
        <dbReference type="EMBL" id="ADK80540.1"/>
    </source>
</evidence>
<dbReference type="EC" id="2.3.1.1" evidence="3"/>
<dbReference type="UniPathway" id="UPA00068">
    <property type="reaction ID" value="UER00106"/>
</dbReference>
<dbReference type="Pfam" id="PF00583">
    <property type="entry name" value="Acetyltransf_1"/>
    <property type="match status" value="1"/>
</dbReference>
<dbReference type="NCBIfam" id="NF003641">
    <property type="entry name" value="PRK05279.1"/>
    <property type="match status" value="1"/>
</dbReference>
<dbReference type="InterPro" id="IPR016181">
    <property type="entry name" value="Acyl_CoA_acyltransferase"/>
</dbReference>
<sequence length="449" mass="50777">MKTVQSQDDMNLLRQGFSYAHRYRDAVFVVKIDCTVIDHPQFPLLIKDIALLQQLGINVVLVPGARERIDEIISRYGFTTEYHRSIRITTEETIPFARMAAFDVSNRLMTGLAGQEVNAVVGNWVRAKSLGVIDGIDFHYSGTVERILTDPVREVISMGMIPIFPCIGWNSTGKPYNLSSDELVLQIAVALGAEKLFFITTETQLSAEHYHCPAECGVSRDGRISRIDASTAAHFLELNPEKSGELFRINLARRACDRGISRVHILDGRREGVLLQEIFSNQGVGTMVHTNLYESIRDMRASDVSDVLRIMDPYVEEGILVPRDKQTLQQFYHDFIVFDVDGIVHGCAALHIYEDDQAEIAAVAVNRKYHGTGIGGRLVSFLIERARNRGLRQLFVLTTRTADWFEQQGFRRASLDEIPVRKRQQYNCERNSSVLVYLLDENADAALRR</sequence>
<evidence type="ECO:0000256" key="1">
    <source>
        <dbReference type="ARBA" id="ARBA00004925"/>
    </source>
</evidence>
<dbReference type="Proteomes" id="UP000002318">
    <property type="component" value="Chromosome"/>
</dbReference>
<dbReference type="GO" id="GO:0005737">
    <property type="term" value="C:cytoplasm"/>
    <property type="evidence" value="ECO:0007669"/>
    <property type="project" value="InterPro"/>
</dbReference>
<proteinExistence type="inferred from homology"/>
<comment type="similarity">
    <text evidence="2">Belongs to the acetyltransferase family. ArgA subfamily.</text>
</comment>
<dbReference type="NCBIfam" id="TIGR01890">
    <property type="entry name" value="N-Ac-Glu-synth"/>
    <property type="match status" value="1"/>
</dbReference>
<comment type="pathway">
    <text evidence="1">Amino-acid biosynthesis; L-arginine biosynthesis; N(2)-acetyl-L-ornithine from L-glutamate: step 1/4.</text>
</comment>
<gene>
    <name evidence="8" type="ordered locus">Spirs_1413</name>
</gene>
<dbReference type="SUPFAM" id="SSF55729">
    <property type="entry name" value="Acyl-CoA N-acyltransferases (Nat)"/>
    <property type="match status" value="1"/>
</dbReference>
<keyword evidence="9" id="KW-1185">Reference proteome</keyword>
<evidence type="ECO:0000313" key="9">
    <source>
        <dbReference type="Proteomes" id="UP000002318"/>
    </source>
</evidence>
<dbReference type="AlphaFoldDB" id="E1R505"/>
<protein>
    <recommendedName>
        <fullName evidence="3">amino-acid N-acetyltransferase</fullName>
        <ecNumber evidence="3">2.3.1.1</ecNumber>
    </recommendedName>
</protein>
<dbReference type="InterPro" id="IPR010167">
    <property type="entry name" value="NH2A_AcTrfase"/>
</dbReference>
<evidence type="ECO:0000256" key="6">
    <source>
        <dbReference type="ARBA" id="ARBA00048372"/>
    </source>
</evidence>
<evidence type="ECO:0000259" key="7">
    <source>
        <dbReference type="PROSITE" id="PS51186"/>
    </source>
</evidence>
<dbReference type="InterPro" id="IPR036393">
    <property type="entry name" value="AceGlu_kinase-like_sf"/>
</dbReference>
<dbReference type="CDD" id="cd04301">
    <property type="entry name" value="NAT_SF"/>
    <property type="match status" value="1"/>
</dbReference>
<dbReference type="eggNOG" id="COG0548">
    <property type="taxonomic scope" value="Bacteria"/>
</dbReference>